<dbReference type="InterPro" id="IPR007021">
    <property type="entry name" value="DUF659"/>
</dbReference>
<protein>
    <recommendedName>
        <fullName evidence="1">DUF659 domain-containing protein</fullName>
    </recommendedName>
</protein>
<evidence type="ECO:0000313" key="2">
    <source>
        <dbReference type="EnsemblPlants" id="Solyc11g016985.1.1"/>
    </source>
</evidence>
<dbReference type="AlphaFoldDB" id="A0A3Q7ITV9"/>
<sequence>MFIESINASSLVKTEEKLCELLDRYVERVGEQNVVQTVSDNGSNFVLAARWRNELSNNQNIRTHNVQLYINNNSSTLY</sequence>
<dbReference type="Gramene" id="Solyc11g016985.1.1">
    <property type="protein sequence ID" value="Solyc11g016985.1.1"/>
    <property type="gene ID" value="Solyc11g016985.1"/>
</dbReference>
<dbReference type="InParanoid" id="A0A3Q7ITV9"/>
<dbReference type="Pfam" id="PF04937">
    <property type="entry name" value="DUF659"/>
    <property type="match status" value="1"/>
</dbReference>
<dbReference type="Proteomes" id="UP000004994">
    <property type="component" value="Chromosome 11"/>
</dbReference>
<reference evidence="2" key="2">
    <citation type="submission" date="2019-01" db="UniProtKB">
        <authorList>
            <consortium name="EnsemblPlants"/>
        </authorList>
    </citation>
    <scope>IDENTIFICATION</scope>
    <source>
        <strain evidence="2">cv. Heinz 1706</strain>
    </source>
</reference>
<evidence type="ECO:0000313" key="3">
    <source>
        <dbReference type="Proteomes" id="UP000004994"/>
    </source>
</evidence>
<dbReference type="OMA" id="NQNIRTH"/>
<reference evidence="2" key="1">
    <citation type="journal article" date="2012" name="Nature">
        <title>The tomato genome sequence provides insights into fleshy fruit evolution.</title>
        <authorList>
            <consortium name="Tomato Genome Consortium"/>
        </authorList>
    </citation>
    <scope>NUCLEOTIDE SEQUENCE [LARGE SCALE GENOMIC DNA]</scope>
    <source>
        <strain evidence="2">cv. Heinz 1706</strain>
    </source>
</reference>
<organism evidence="2">
    <name type="scientific">Solanum lycopersicum</name>
    <name type="common">Tomato</name>
    <name type="synonym">Lycopersicon esculentum</name>
    <dbReference type="NCBI Taxonomy" id="4081"/>
    <lineage>
        <taxon>Eukaryota</taxon>
        <taxon>Viridiplantae</taxon>
        <taxon>Streptophyta</taxon>
        <taxon>Embryophyta</taxon>
        <taxon>Tracheophyta</taxon>
        <taxon>Spermatophyta</taxon>
        <taxon>Magnoliopsida</taxon>
        <taxon>eudicotyledons</taxon>
        <taxon>Gunneridae</taxon>
        <taxon>Pentapetalae</taxon>
        <taxon>asterids</taxon>
        <taxon>lamiids</taxon>
        <taxon>Solanales</taxon>
        <taxon>Solanaceae</taxon>
        <taxon>Solanoideae</taxon>
        <taxon>Solaneae</taxon>
        <taxon>Solanum</taxon>
        <taxon>Solanum subgen. Lycopersicon</taxon>
    </lineage>
</organism>
<dbReference type="EnsemblPlants" id="Solyc11g016985.1.1">
    <property type="protein sequence ID" value="Solyc11g016985.1.1"/>
    <property type="gene ID" value="Solyc11g016985.1"/>
</dbReference>
<keyword evidence="3" id="KW-1185">Reference proteome</keyword>
<evidence type="ECO:0000259" key="1">
    <source>
        <dbReference type="Pfam" id="PF04937"/>
    </source>
</evidence>
<proteinExistence type="predicted"/>
<accession>A0A3Q7ITV9</accession>
<name>A0A3Q7ITV9_SOLLC</name>
<feature type="domain" description="DUF659" evidence="1">
    <location>
        <begin position="1"/>
        <end position="49"/>
    </location>
</feature>